<name>A0ABY6Q1E2_9ACTN</name>
<sequence>MTRTRSKSPLWEPGPIPLPGGLLDWRDPRHYDRRQDHPCTLCGTPTPLRSHTGEPAHKSCAEAWIAANPAEARTGRFASDSNTGRSRRDDHA</sequence>
<dbReference type="EMBL" id="CP098740">
    <property type="protein sequence ID" value="UZK58243.1"/>
    <property type="molecule type" value="Genomic_DNA"/>
</dbReference>
<protein>
    <submittedName>
        <fullName evidence="2">Uncharacterized protein</fullName>
    </submittedName>
</protein>
<dbReference type="Proteomes" id="UP001164963">
    <property type="component" value="Chromosome"/>
</dbReference>
<organism evidence="2 3">
    <name type="scientific">Streptomyces drozdowiczii</name>
    <dbReference type="NCBI Taxonomy" id="202862"/>
    <lineage>
        <taxon>Bacteria</taxon>
        <taxon>Bacillati</taxon>
        <taxon>Actinomycetota</taxon>
        <taxon>Actinomycetes</taxon>
        <taxon>Kitasatosporales</taxon>
        <taxon>Streptomycetaceae</taxon>
        <taxon>Streptomyces</taxon>
    </lineage>
</organism>
<reference evidence="2" key="1">
    <citation type="journal article" date="2022" name="Front. Microbiol.">
        <title>Mirubactin C rescues the lethal effect of cell wall biosynthesis mutations in Bacillus subtilis.</title>
        <authorList>
            <person name="Kepplinger B."/>
            <person name="Wen X."/>
            <person name="Tyler A.R."/>
            <person name="Kim B.Y."/>
            <person name="Brown J."/>
            <person name="Banks P."/>
            <person name="Dashti Y."/>
            <person name="Mackenzie E.S."/>
            <person name="Wills C."/>
            <person name="Kawai Y."/>
            <person name="Waldron K.J."/>
            <person name="Allenby N.E.E."/>
            <person name="Wu L.J."/>
            <person name="Hall M.J."/>
            <person name="Errington J."/>
        </authorList>
    </citation>
    <scope>NUCLEOTIDE SEQUENCE</scope>
    <source>
        <strain evidence="2">MDA8-470</strain>
    </source>
</reference>
<evidence type="ECO:0000313" key="2">
    <source>
        <dbReference type="EMBL" id="UZK58243.1"/>
    </source>
</evidence>
<evidence type="ECO:0000313" key="3">
    <source>
        <dbReference type="Proteomes" id="UP001164963"/>
    </source>
</evidence>
<proteinExistence type="predicted"/>
<dbReference type="RefSeq" id="WP_265546823.1">
    <property type="nucleotide sequence ID" value="NZ_CP098740.1"/>
</dbReference>
<gene>
    <name evidence="2" type="ORF">NEH16_32920</name>
</gene>
<feature type="region of interest" description="Disordered" evidence="1">
    <location>
        <begin position="70"/>
        <end position="92"/>
    </location>
</feature>
<keyword evidence="3" id="KW-1185">Reference proteome</keyword>
<accession>A0ABY6Q1E2</accession>
<evidence type="ECO:0000256" key="1">
    <source>
        <dbReference type="SAM" id="MobiDB-lite"/>
    </source>
</evidence>